<dbReference type="CDD" id="cd22406">
    <property type="entry name" value="KH-I_Vigilin_rpt2"/>
    <property type="match status" value="1"/>
</dbReference>
<dbReference type="CDD" id="cd22413">
    <property type="entry name" value="KH-I_Vigilin_rpt10"/>
    <property type="match status" value="1"/>
</dbReference>
<dbReference type="EMBL" id="JABFTP020000021">
    <property type="protein sequence ID" value="KAL3268256.1"/>
    <property type="molecule type" value="Genomic_DNA"/>
</dbReference>
<dbReference type="SMART" id="SM00322">
    <property type="entry name" value="KH"/>
    <property type="match status" value="14"/>
</dbReference>
<feature type="domain" description="K Homology" evidence="8">
    <location>
        <begin position="277"/>
        <end position="345"/>
    </location>
</feature>
<dbReference type="InterPro" id="IPR004087">
    <property type="entry name" value="KH_dom"/>
</dbReference>
<evidence type="ECO:0000256" key="3">
    <source>
        <dbReference type="ARBA" id="ARBA00022737"/>
    </source>
</evidence>
<dbReference type="CDD" id="cd22416">
    <property type="entry name" value="KH-I_Vigilin_rpt13"/>
    <property type="match status" value="1"/>
</dbReference>
<feature type="domain" description="K Homology" evidence="8">
    <location>
        <begin position="416"/>
        <end position="480"/>
    </location>
</feature>
<dbReference type="Proteomes" id="UP001516400">
    <property type="component" value="Unassembled WGS sequence"/>
</dbReference>
<feature type="coiled-coil region" evidence="6">
    <location>
        <begin position="458"/>
        <end position="492"/>
    </location>
</feature>
<evidence type="ECO:0000256" key="4">
    <source>
        <dbReference type="ARBA" id="ARBA00022884"/>
    </source>
</evidence>
<dbReference type="AlphaFoldDB" id="A0ABD2MQ64"/>
<keyword evidence="6" id="KW-0175">Coiled coil</keyword>
<feature type="domain" description="K Homology" evidence="8">
    <location>
        <begin position="558"/>
        <end position="626"/>
    </location>
</feature>
<feature type="region of interest" description="Disordered" evidence="7">
    <location>
        <begin position="23"/>
        <end position="49"/>
    </location>
</feature>
<dbReference type="FunFam" id="3.30.1370.10:FF:000018">
    <property type="entry name" value="vigilin isoform X1"/>
    <property type="match status" value="1"/>
</dbReference>
<dbReference type="CDD" id="cd22412">
    <property type="entry name" value="KH-I_Vigilin_rpt9"/>
    <property type="match status" value="1"/>
</dbReference>
<dbReference type="CDD" id="cd22418">
    <property type="entry name" value="KH-I_Vigilin_rpt15"/>
    <property type="match status" value="1"/>
</dbReference>
<evidence type="ECO:0000256" key="6">
    <source>
        <dbReference type="SAM" id="Coils"/>
    </source>
</evidence>
<feature type="domain" description="K Homology" evidence="8">
    <location>
        <begin position="204"/>
        <end position="272"/>
    </location>
</feature>
<feature type="domain" description="K Homology" evidence="8">
    <location>
        <begin position="1087"/>
        <end position="1156"/>
    </location>
</feature>
<feature type="coiled-coil region" evidence="6">
    <location>
        <begin position="607"/>
        <end position="634"/>
    </location>
</feature>
<dbReference type="CDD" id="cd22408">
    <property type="entry name" value="KH-I_Vigilin_rpt4"/>
    <property type="match status" value="1"/>
</dbReference>
<keyword evidence="4 5" id="KW-0694">RNA-binding</keyword>
<organism evidence="9 10">
    <name type="scientific">Cryptolaemus montrouzieri</name>
    <dbReference type="NCBI Taxonomy" id="559131"/>
    <lineage>
        <taxon>Eukaryota</taxon>
        <taxon>Metazoa</taxon>
        <taxon>Ecdysozoa</taxon>
        <taxon>Arthropoda</taxon>
        <taxon>Hexapoda</taxon>
        <taxon>Insecta</taxon>
        <taxon>Pterygota</taxon>
        <taxon>Neoptera</taxon>
        <taxon>Endopterygota</taxon>
        <taxon>Coleoptera</taxon>
        <taxon>Polyphaga</taxon>
        <taxon>Cucujiformia</taxon>
        <taxon>Coccinelloidea</taxon>
        <taxon>Coccinellidae</taxon>
        <taxon>Scymninae</taxon>
        <taxon>Scymnini</taxon>
        <taxon>Cryptolaemus</taxon>
    </lineage>
</organism>
<sequence>MQQPVIEESSAAYETPSVRSYDDLFPALPESAPGTGQHTHPGAGWQQRNNKMRVGSSVITQVFRVPFEERKLDHSQKFGEGESIQTCGNIMKETGAHIEISHAKDQSLTFLVTGKQNDVLEARRKILVHFQTQASKQIPIPKEHHRWILGKKGDRLRELEKQTATKISVPPMNDSSDIITISGTKEGIEKAEHEIKITSDQQSKKAYERLDIPRIYHPFITGPFNEHVNQLSIETGAKINVPPPSVMKDEIFIAGDKEGVAAAKAKIEAIYKHMEKKCNTVSVEVPKSQHKYVVGPKGSTIAEILQTTGVSVEMPTGDSATGTITLRGPQEKLGLALSKVYEKANSVKSCHVDAPAWLHKYIIGRKGQTIKEITQTMEKIHVEFTAEDKIKIEGLPEEVEKVQEQLEAMANDLIKKMTYVETHVDPKLFKHIIGKNGANVNKLKGDFNVTINIDESGLIRIEGNKEEVQNTKKELEERIRKLENEKEKDVIIPQKHYRNIIGYKGENIKDIRDKFNQVQINFPGPGDKNDIVKVRGPKDDVDKCCRYLEKLVKELNESSYQIEVPIYKQFHKFVIGRGGANIKKIREGTHTKIDLPSEIDKSDCITITGKKENVEEAREMIRKIQDELENIVSEEITIPPKYYNSMIGAKGKLIHSIMEDCGNVSIKFPTPESKSDKVTIRGPKEDVDRAKQQLLELANEKEMASYSVEVRAKAEHHKYLIGKNGAKIMKIRDSTGARIVFPSSNDEDREIITIIGKKEAVEKAKKALEATIKEIEDTVQTTIRVDPKHHKHFVARRGEKLNQISDECGVQISFPRSGDTSDQVSLKGPKNAMDSAIARINEIIADLESMVTIECVISQKHHRTVMGAKGHKVQGITSDFDVQIKFPERDRTEEYESEINGDIGGEPIRHCDVIKITGKEENCLKAKQALLDLVPITINVDVPYDLHRSIIGQKGRDVKELMDRFDVHIVLSPPEVKEDIIMITGAPYNVEEAKEALLERVKELEADRKDRELRSYALKIEVNPDYHPKIIGKRGAIITKIRKDHDVQINFPKKGDPDEHIITITGYQHKAEAARDAIMAIVNELNNIFKEEVDIDARVHSRLIGARGRSILKIMDDYRVEIKFPRSDDPNPNLVIISGDEDNVIEARDHLLNLEEEFLQDYEEQAERTQNHTLNIHFENTSSSHSNRGQSRGDQPNGFVVQGGPWEQRAPNTNSVTEFPSFGRNTEEPKQAPISGAWGSRR</sequence>
<feature type="domain" description="K Homology" evidence="8">
    <location>
        <begin position="704"/>
        <end position="773"/>
    </location>
</feature>
<dbReference type="CDD" id="cd22415">
    <property type="entry name" value="KH-I_Vigilin_rpt12"/>
    <property type="match status" value="1"/>
</dbReference>
<feature type="domain" description="K Homology" evidence="8">
    <location>
        <begin position="936"/>
        <end position="1002"/>
    </location>
</feature>
<dbReference type="InterPro" id="IPR004088">
    <property type="entry name" value="KH_dom_type_1"/>
</dbReference>
<dbReference type="PANTHER" id="PTHR10627">
    <property type="entry name" value="SCP160"/>
    <property type="match status" value="1"/>
</dbReference>
<accession>A0ABD2MQ64</accession>
<feature type="compositionally biased region" description="Polar residues" evidence="7">
    <location>
        <begin position="1179"/>
        <end position="1194"/>
    </location>
</feature>
<evidence type="ECO:0000256" key="5">
    <source>
        <dbReference type="PROSITE-ProRule" id="PRU00117"/>
    </source>
</evidence>
<comment type="caution">
    <text evidence="9">The sequence shown here is derived from an EMBL/GenBank/DDBJ whole genome shotgun (WGS) entry which is preliminary data.</text>
</comment>
<feature type="domain" description="K Homology" evidence="8">
    <location>
        <begin position="346"/>
        <end position="411"/>
    </location>
</feature>
<keyword evidence="10" id="KW-1185">Reference proteome</keyword>
<proteinExistence type="predicted"/>
<dbReference type="CDD" id="cd22409">
    <property type="entry name" value="KH-I_Vigilin_rpt5"/>
    <property type="match status" value="1"/>
</dbReference>
<name>A0ABD2MQ64_9CUCU</name>
<dbReference type="CDD" id="cd22410">
    <property type="entry name" value="KH-I_Vigilin_rpt7"/>
    <property type="match status" value="1"/>
</dbReference>
<feature type="domain" description="K Homology" evidence="8">
    <location>
        <begin position="1014"/>
        <end position="1083"/>
    </location>
</feature>
<dbReference type="CDD" id="cd22411">
    <property type="entry name" value="KH-I_Vigilin_rpt8"/>
    <property type="match status" value="1"/>
</dbReference>
<dbReference type="InterPro" id="IPR036612">
    <property type="entry name" value="KH_dom_type_1_sf"/>
</dbReference>
<keyword evidence="2" id="KW-0963">Cytoplasm</keyword>
<dbReference type="CDD" id="cd22405">
    <property type="entry name" value="KH-I_Vigilin_rpt1"/>
    <property type="match status" value="1"/>
</dbReference>
<protein>
    <recommendedName>
        <fullName evidence="8">K Homology domain-containing protein</fullName>
    </recommendedName>
</protein>
<feature type="domain" description="K Homology" evidence="8">
    <location>
        <begin position="777"/>
        <end position="845"/>
    </location>
</feature>
<dbReference type="PANTHER" id="PTHR10627:SF31">
    <property type="entry name" value="DODECA-SATELLITE-BINDING PROTEIN 1, ISOFORM A"/>
    <property type="match status" value="1"/>
</dbReference>
<gene>
    <name evidence="9" type="ORF">HHI36_007380</name>
</gene>
<feature type="region of interest" description="Disordered" evidence="7">
    <location>
        <begin position="1179"/>
        <end position="1242"/>
    </location>
</feature>
<feature type="domain" description="K Homology" evidence="8">
    <location>
        <begin position="484"/>
        <end position="553"/>
    </location>
</feature>
<dbReference type="GO" id="GO:0010468">
    <property type="term" value="P:regulation of gene expression"/>
    <property type="evidence" value="ECO:0007669"/>
    <property type="project" value="UniProtKB-ARBA"/>
</dbReference>
<dbReference type="Pfam" id="PF00013">
    <property type="entry name" value="KH_1"/>
    <property type="match status" value="14"/>
</dbReference>
<dbReference type="Pfam" id="PF24668">
    <property type="entry name" value="KH_Vigilin"/>
    <property type="match status" value="1"/>
</dbReference>
<feature type="domain" description="K Homology" evidence="8">
    <location>
        <begin position="849"/>
        <end position="935"/>
    </location>
</feature>
<feature type="domain" description="K Homology" evidence="8">
    <location>
        <begin position="132"/>
        <end position="200"/>
    </location>
</feature>
<evidence type="ECO:0000256" key="2">
    <source>
        <dbReference type="ARBA" id="ARBA00022490"/>
    </source>
</evidence>
<dbReference type="InterPro" id="IPR057778">
    <property type="entry name" value="KH_Vigilin_N"/>
</dbReference>
<dbReference type="CDD" id="cd02394">
    <property type="entry name" value="KH-I_Vigilin_rpt6"/>
    <property type="match status" value="1"/>
</dbReference>
<dbReference type="GO" id="GO:0003723">
    <property type="term" value="F:RNA binding"/>
    <property type="evidence" value="ECO:0007669"/>
    <property type="project" value="UniProtKB-UniRule"/>
</dbReference>
<evidence type="ECO:0000259" key="8">
    <source>
        <dbReference type="SMART" id="SM00322"/>
    </source>
</evidence>
<keyword evidence="3" id="KW-0677">Repeat</keyword>
<dbReference type="SUPFAM" id="SSF54791">
    <property type="entry name" value="Eukaryotic type KH-domain (KH-domain type I)"/>
    <property type="match status" value="13"/>
</dbReference>
<evidence type="ECO:0000256" key="7">
    <source>
        <dbReference type="SAM" id="MobiDB-lite"/>
    </source>
</evidence>
<dbReference type="CDD" id="cd22407">
    <property type="entry name" value="KH-I_Vigilin_rpt3"/>
    <property type="match status" value="1"/>
</dbReference>
<reference evidence="9 10" key="1">
    <citation type="journal article" date="2021" name="BMC Biol.">
        <title>Horizontally acquired antibacterial genes associated with adaptive radiation of ladybird beetles.</title>
        <authorList>
            <person name="Li H.S."/>
            <person name="Tang X.F."/>
            <person name="Huang Y.H."/>
            <person name="Xu Z.Y."/>
            <person name="Chen M.L."/>
            <person name="Du X.Y."/>
            <person name="Qiu B.Y."/>
            <person name="Chen P.T."/>
            <person name="Zhang W."/>
            <person name="Slipinski A."/>
            <person name="Escalona H.E."/>
            <person name="Waterhouse R.M."/>
            <person name="Zwick A."/>
            <person name="Pang H."/>
        </authorList>
    </citation>
    <scope>NUCLEOTIDE SEQUENCE [LARGE SCALE GENOMIC DNA]</scope>
    <source>
        <strain evidence="9">SYSU2018</strain>
    </source>
</reference>
<comment type="subcellular location">
    <subcellularLocation>
        <location evidence="1">Cytoplasm</location>
    </subcellularLocation>
</comment>
<dbReference type="CDD" id="cd22417">
    <property type="entry name" value="KH-I_Vigilin_rpt14"/>
    <property type="match status" value="1"/>
</dbReference>
<feature type="domain" description="K Homology" evidence="8">
    <location>
        <begin position="630"/>
        <end position="699"/>
    </location>
</feature>
<evidence type="ECO:0000313" key="10">
    <source>
        <dbReference type="Proteomes" id="UP001516400"/>
    </source>
</evidence>
<dbReference type="Gene3D" id="3.30.1370.10">
    <property type="entry name" value="K Homology domain, type 1"/>
    <property type="match status" value="14"/>
</dbReference>
<dbReference type="PROSITE" id="PS50084">
    <property type="entry name" value="KH_TYPE_1"/>
    <property type="match status" value="14"/>
</dbReference>
<evidence type="ECO:0000313" key="9">
    <source>
        <dbReference type="EMBL" id="KAL3268256.1"/>
    </source>
</evidence>
<evidence type="ECO:0000256" key="1">
    <source>
        <dbReference type="ARBA" id="ARBA00004496"/>
    </source>
</evidence>